<keyword evidence="2" id="KW-1185">Reference proteome</keyword>
<proteinExistence type="predicted"/>
<comment type="caution">
    <text evidence="1">The sequence shown here is derived from an EMBL/GenBank/DDBJ whole genome shotgun (WGS) entry which is preliminary data.</text>
</comment>
<dbReference type="Proteomes" id="UP001200022">
    <property type="component" value="Unassembled WGS sequence"/>
</dbReference>
<evidence type="ECO:0000313" key="1">
    <source>
        <dbReference type="EMBL" id="MCF7559032.1"/>
    </source>
</evidence>
<name>A0ABS9IE17_9FLAO</name>
<dbReference type="RefSeq" id="WP_237229345.1">
    <property type="nucleotide sequence ID" value="NZ_JAKKDV010000001.1"/>
</dbReference>
<protein>
    <submittedName>
        <fullName evidence="1">Uncharacterized protein</fullName>
    </submittedName>
</protein>
<sequence length="141" mass="15950">MKKTTICNHCGSEYTPRRRGVQKFCSNSCRSRSWLLKQNKTKPHKTTLEQNKIQVPTVQSTPKKETISLTGAANAALGAAAVDLAKYVFTPEDNKNATKRDIKELKSVIKGQRYFEVKNIPKDNNGKMAYYDIDTGFMVYL</sequence>
<reference evidence="1 2" key="1">
    <citation type="submission" date="2022-01" db="EMBL/GenBank/DDBJ databases">
        <title>Draft genome sequence of Sabulilitoribacter multivorans KCTC 32326.</title>
        <authorList>
            <person name="Oh J.-S."/>
        </authorList>
    </citation>
    <scope>NUCLEOTIDE SEQUENCE [LARGE SCALE GENOMIC DNA]</scope>
    <source>
        <strain evidence="1 2">M-M16</strain>
    </source>
</reference>
<gene>
    <name evidence="1" type="ORF">L3X39_00155</name>
</gene>
<dbReference type="EMBL" id="JAKKDV010000001">
    <property type="protein sequence ID" value="MCF7559032.1"/>
    <property type="molecule type" value="Genomic_DNA"/>
</dbReference>
<organism evidence="1 2">
    <name type="scientific">Flaviramulus multivorans</name>
    <dbReference type="NCBI Taxonomy" id="1304750"/>
    <lineage>
        <taxon>Bacteria</taxon>
        <taxon>Pseudomonadati</taxon>
        <taxon>Bacteroidota</taxon>
        <taxon>Flavobacteriia</taxon>
        <taxon>Flavobacteriales</taxon>
        <taxon>Flavobacteriaceae</taxon>
        <taxon>Flaviramulus</taxon>
    </lineage>
</organism>
<accession>A0ABS9IE17</accession>
<evidence type="ECO:0000313" key="2">
    <source>
        <dbReference type="Proteomes" id="UP001200022"/>
    </source>
</evidence>